<proteinExistence type="predicted"/>
<organism evidence="1">
    <name type="scientific">Rhizophora mucronata</name>
    <name type="common">Asiatic mangrove</name>
    <dbReference type="NCBI Taxonomy" id="61149"/>
    <lineage>
        <taxon>Eukaryota</taxon>
        <taxon>Viridiplantae</taxon>
        <taxon>Streptophyta</taxon>
        <taxon>Embryophyta</taxon>
        <taxon>Tracheophyta</taxon>
        <taxon>Spermatophyta</taxon>
        <taxon>Magnoliopsida</taxon>
        <taxon>eudicotyledons</taxon>
        <taxon>Gunneridae</taxon>
        <taxon>Pentapetalae</taxon>
        <taxon>rosids</taxon>
        <taxon>fabids</taxon>
        <taxon>Malpighiales</taxon>
        <taxon>Rhizophoraceae</taxon>
        <taxon>Rhizophora</taxon>
    </lineage>
</organism>
<evidence type="ECO:0000313" key="1">
    <source>
        <dbReference type="EMBL" id="MBX72993.1"/>
    </source>
</evidence>
<protein>
    <submittedName>
        <fullName evidence="1">Uncharacterized protein</fullName>
    </submittedName>
</protein>
<reference evidence="1" key="1">
    <citation type="submission" date="2018-02" db="EMBL/GenBank/DDBJ databases">
        <title>Rhizophora mucronata_Transcriptome.</title>
        <authorList>
            <person name="Meera S.P."/>
            <person name="Sreeshan A."/>
            <person name="Augustine A."/>
        </authorList>
    </citation>
    <scope>NUCLEOTIDE SEQUENCE</scope>
    <source>
        <tissue evidence="1">Leaf</tissue>
    </source>
</reference>
<dbReference type="EMBL" id="GGEC01092509">
    <property type="protein sequence ID" value="MBX72993.1"/>
    <property type="molecule type" value="Transcribed_RNA"/>
</dbReference>
<name>A0A2P2R183_RHIMU</name>
<accession>A0A2P2R183</accession>
<dbReference type="AlphaFoldDB" id="A0A2P2R183"/>
<sequence length="28" mass="3196">MIIFYALTNLKRIDFSRGLLTSPVAKQV</sequence>